<keyword evidence="11" id="KW-1185">Reference proteome</keyword>
<comment type="similarity">
    <text evidence="2 7">Belongs to the adaptor complexes large subunit family.</text>
</comment>
<organism evidence="10 11">
    <name type="scientific">Ascoidea rubescens DSM 1968</name>
    <dbReference type="NCBI Taxonomy" id="1344418"/>
    <lineage>
        <taxon>Eukaryota</taxon>
        <taxon>Fungi</taxon>
        <taxon>Dikarya</taxon>
        <taxon>Ascomycota</taxon>
        <taxon>Saccharomycotina</taxon>
        <taxon>Saccharomycetes</taxon>
        <taxon>Ascoideaceae</taxon>
        <taxon>Ascoidea</taxon>
    </lineage>
</organism>
<feature type="compositionally biased region" description="Acidic residues" evidence="8">
    <location>
        <begin position="727"/>
        <end position="747"/>
    </location>
</feature>
<gene>
    <name evidence="10" type="ORF">ASCRUDRAFT_104327</name>
</gene>
<feature type="region of interest" description="Disordered" evidence="8">
    <location>
        <begin position="926"/>
        <end position="996"/>
    </location>
</feature>
<evidence type="ECO:0000256" key="5">
    <source>
        <dbReference type="ARBA" id="ARBA00022927"/>
    </source>
</evidence>
<sequence length="996" mass="113631">MSLSTRDEVRARLRPFGIVFEKSLTDLIKGIRAHKEPESQTKFLQNVLSECRVEVKSSDLDLKTMAILKLTYLEMYGFDMSWANFNILEVMASSKFQQKRVGYLAAIQSFQNDSDILILVTNLFKKDLNSAKSVEVGLALSGIASIVTPSLARDLIDDIIKMLNHSKPYVRKKAVLCLYKIFLKYPEALSSSFERLFDKFNDTDNSVVSAVVTVVCELAKKNPKNYIPLAPQLYNLLKTSTNHWMLIRLFKLFSSLAQIEPRLKTKLLPPILDLIKTTKASSIMYEGIMCIIKGNMLDDSNSQVAQFLVSKLHFFFDQNISANNDFAFKDPNLIFVGLLALNQISTIFPNLILAHQKNILLCLDHYDLSIREQALNLIDCIINEENIIAIVGSLVCQLIPRPPSVEDENQGLEPQYLQRTSLINLPNNYKVQIVNKILTSCIKDNYSNIPDFEWFTTVLNDLISIVVNSDFGSFVGVELGATFRDIVIKIPSLREEILNNYIVKIIFNRQIIGKLPNCLNDLIWCLGEYSDLNDDNEKIIKRLIEFYNPFLLSNDSDDDSSDTLQQVKSHLFIFERIFEVLIQSIVKNFSSFCNKGSNKEYWDSKQRESILRLLDIILNYLNELSTCNFYEIQERSTEFGEFLKLIKEAIEEHPQQASEPPLLLSSVLPSLFNSYDLIPIARGSQQRIETPDSLQLDKEIDLTDLPLGQGFQDSFGTDDYLRYMESGDSDYDFDSDIEEDDNDEEEEGGGKSSNYYENNMENQWEKTVEGVVMETPHDIERRRKERLEKQKYNPYYISDNGDKNGFFGSQSPQRSLAGSPVPAKEEFAPIYAIPNKSRKIKKPVIILTEETIPGTRNVLSKTSSLNLKKNKKKPNRNLKLMIDSSALDNFDISKPKENDDENEIEIERIRQELQKTALEERTIAKAKKKKTLKKALKSKDTDNGKLDASGNNEAVSAKKKVKKVRRVKKKTEDNGNASNAVEVKRKRPAKKATIAE</sequence>
<feature type="compositionally biased region" description="Basic residues" evidence="8">
    <location>
        <begin position="957"/>
        <end position="969"/>
    </location>
</feature>
<keyword evidence="5 7" id="KW-0653">Protein transport</keyword>
<reference evidence="11" key="1">
    <citation type="submission" date="2016-05" db="EMBL/GenBank/DDBJ databases">
        <title>Comparative genomics of biotechnologically important yeasts.</title>
        <authorList>
            <consortium name="DOE Joint Genome Institute"/>
            <person name="Riley R."/>
            <person name="Haridas S."/>
            <person name="Wolfe K.H."/>
            <person name="Lopes M.R."/>
            <person name="Hittinger C.T."/>
            <person name="Goker M."/>
            <person name="Salamov A."/>
            <person name="Wisecaver J."/>
            <person name="Long T.M."/>
            <person name="Aerts A.L."/>
            <person name="Barry K."/>
            <person name="Choi C."/>
            <person name="Clum A."/>
            <person name="Coughlan A.Y."/>
            <person name="Deshpande S."/>
            <person name="Douglass A.P."/>
            <person name="Hanson S.J."/>
            <person name="Klenk H.-P."/>
            <person name="Labutti K."/>
            <person name="Lapidus A."/>
            <person name="Lindquist E."/>
            <person name="Lipzen A."/>
            <person name="Meier-Kolthoff J.P."/>
            <person name="Ohm R.A."/>
            <person name="Otillar R.P."/>
            <person name="Pangilinan J."/>
            <person name="Peng Y."/>
            <person name="Rokas A."/>
            <person name="Rosa C.A."/>
            <person name="Scheuner C."/>
            <person name="Sibirny A.A."/>
            <person name="Slot J.C."/>
            <person name="Stielow J.B."/>
            <person name="Sun H."/>
            <person name="Kurtzman C.P."/>
            <person name="Blackwell M."/>
            <person name="Grigoriev I.V."/>
            <person name="Jeffries T.W."/>
        </authorList>
    </citation>
    <scope>NUCLEOTIDE SEQUENCE [LARGE SCALE GENOMIC DNA]</scope>
    <source>
        <strain evidence="11">DSM 1968</strain>
    </source>
</reference>
<protein>
    <recommendedName>
        <fullName evidence="7">AP-3 complex subunit delta</fullName>
    </recommendedName>
</protein>
<comment type="subcellular location">
    <subcellularLocation>
        <location evidence="1">Endomembrane system</location>
    </subcellularLocation>
    <subcellularLocation>
        <location evidence="7">Golgi apparatus</location>
    </subcellularLocation>
</comment>
<keyword evidence="6" id="KW-0472">Membrane</keyword>
<dbReference type="PANTHER" id="PTHR22781">
    <property type="entry name" value="DELTA ADAPTIN-RELATED"/>
    <property type="match status" value="1"/>
</dbReference>
<dbReference type="RefSeq" id="XP_020050615.1">
    <property type="nucleotide sequence ID" value="XM_020188589.1"/>
</dbReference>
<comment type="function">
    <text evidence="7">Part of the AP-3 complex, an adaptor-related complex which is not clathrin-associated. The complex is associated with the Golgi region as well as more peripheral structures. It facilitates the budding of vesicles from the Golgi membrane.</text>
</comment>
<feature type="region of interest" description="Disordered" evidence="8">
    <location>
        <begin position="726"/>
        <end position="757"/>
    </location>
</feature>
<dbReference type="InParanoid" id="A0A1D2VRU8"/>
<dbReference type="GO" id="GO:0010008">
    <property type="term" value="C:endosome membrane"/>
    <property type="evidence" value="ECO:0007669"/>
    <property type="project" value="TreeGrafter"/>
</dbReference>
<evidence type="ECO:0000256" key="2">
    <source>
        <dbReference type="ARBA" id="ARBA00006613"/>
    </source>
</evidence>
<evidence type="ECO:0000256" key="4">
    <source>
        <dbReference type="ARBA" id="ARBA00022737"/>
    </source>
</evidence>
<evidence type="ECO:0000256" key="8">
    <source>
        <dbReference type="SAM" id="MobiDB-lite"/>
    </source>
</evidence>
<evidence type="ECO:0000256" key="6">
    <source>
        <dbReference type="ARBA" id="ARBA00023136"/>
    </source>
</evidence>
<name>A0A1D2VRU8_9ASCO</name>
<dbReference type="InterPro" id="IPR017105">
    <property type="entry name" value="AP3_complex_dsu"/>
</dbReference>
<proteinExistence type="inferred from homology"/>
<keyword evidence="7" id="KW-0333">Golgi apparatus</keyword>
<dbReference type="FunCoup" id="A0A1D2VRU8">
    <property type="interactions" value="625"/>
</dbReference>
<dbReference type="EMBL" id="KV454475">
    <property type="protein sequence ID" value="ODV64308.1"/>
    <property type="molecule type" value="Genomic_DNA"/>
</dbReference>
<dbReference type="GO" id="GO:0006623">
    <property type="term" value="P:protein targeting to vacuole"/>
    <property type="evidence" value="ECO:0007669"/>
    <property type="project" value="EnsemblFungi"/>
</dbReference>
<accession>A0A1D2VRU8</accession>
<dbReference type="GO" id="GO:0006896">
    <property type="term" value="P:Golgi to vacuole transport"/>
    <property type="evidence" value="ECO:0007669"/>
    <property type="project" value="EnsemblFungi"/>
</dbReference>
<dbReference type="InterPro" id="IPR002553">
    <property type="entry name" value="Clathrin/coatomer_adapt-like_N"/>
</dbReference>
<dbReference type="OrthoDB" id="10264595at2759"/>
<evidence type="ECO:0000313" key="11">
    <source>
        <dbReference type="Proteomes" id="UP000095038"/>
    </source>
</evidence>
<keyword evidence="4" id="KW-0677">Repeat</keyword>
<dbReference type="AlphaFoldDB" id="A0A1D2VRU8"/>
<feature type="domain" description="Clathrin/coatomer adaptor adaptin-like N-terminal" evidence="9">
    <location>
        <begin position="44"/>
        <end position="644"/>
    </location>
</feature>
<evidence type="ECO:0000259" key="9">
    <source>
        <dbReference type="Pfam" id="PF01602"/>
    </source>
</evidence>
<dbReference type="Gene3D" id="1.25.10.10">
    <property type="entry name" value="Leucine-rich Repeat Variant"/>
    <property type="match status" value="1"/>
</dbReference>
<dbReference type="GO" id="GO:0030123">
    <property type="term" value="C:AP-3 adaptor complex"/>
    <property type="evidence" value="ECO:0007669"/>
    <property type="project" value="EnsemblFungi"/>
</dbReference>
<feature type="compositionally biased region" description="Basic residues" evidence="8">
    <location>
        <begin position="926"/>
        <end position="936"/>
    </location>
</feature>
<dbReference type="GeneID" id="30962225"/>
<evidence type="ECO:0000256" key="3">
    <source>
        <dbReference type="ARBA" id="ARBA00022448"/>
    </source>
</evidence>
<evidence type="ECO:0000256" key="7">
    <source>
        <dbReference type="PIRNR" id="PIRNR037092"/>
    </source>
</evidence>
<dbReference type="Pfam" id="PF01602">
    <property type="entry name" value="Adaptin_N"/>
    <property type="match status" value="1"/>
</dbReference>
<evidence type="ECO:0000256" key="1">
    <source>
        <dbReference type="ARBA" id="ARBA00004308"/>
    </source>
</evidence>
<comment type="subunit">
    <text evidence="7">Adaptor protein complex 3 (AP-3) is a heterotetramer.</text>
</comment>
<feature type="region of interest" description="Disordered" evidence="8">
    <location>
        <begin position="800"/>
        <end position="820"/>
    </location>
</feature>
<keyword evidence="3 7" id="KW-0813">Transport</keyword>
<evidence type="ECO:0000313" key="10">
    <source>
        <dbReference type="EMBL" id="ODV64308.1"/>
    </source>
</evidence>
<dbReference type="STRING" id="1344418.A0A1D2VRU8"/>
<dbReference type="PANTHER" id="PTHR22781:SF12">
    <property type="entry name" value="AP-3 COMPLEX SUBUNIT DELTA-1"/>
    <property type="match status" value="1"/>
</dbReference>
<dbReference type="SUPFAM" id="SSF48371">
    <property type="entry name" value="ARM repeat"/>
    <property type="match status" value="1"/>
</dbReference>
<dbReference type="InterPro" id="IPR011989">
    <property type="entry name" value="ARM-like"/>
</dbReference>
<dbReference type="PIRSF" id="PIRSF037092">
    <property type="entry name" value="AP3_complex_delta"/>
    <property type="match status" value="1"/>
</dbReference>
<dbReference type="InterPro" id="IPR016024">
    <property type="entry name" value="ARM-type_fold"/>
</dbReference>
<dbReference type="GO" id="GO:0005794">
    <property type="term" value="C:Golgi apparatus"/>
    <property type="evidence" value="ECO:0007669"/>
    <property type="project" value="UniProtKB-SubCell"/>
</dbReference>
<dbReference type="Proteomes" id="UP000095038">
    <property type="component" value="Unassembled WGS sequence"/>
</dbReference>
<feature type="compositionally biased region" description="Polar residues" evidence="8">
    <location>
        <begin position="807"/>
        <end position="816"/>
    </location>
</feature>